<name>A0A2T4ULJ1_9ACTN</name>
<dbReference type="EMBL" id="PYYB01000001">
    <property type="protein sequence ID" value="PTL60122.1"/>
    <property type="molecule type" value="Genomic_DNA"/>
</dbReference>
<protein>
    <submittedName>
        <fullName evidence="2">NAD/FAD-dependent oxidoreductase</fullName>
    </submittedName>
</protein>
<evidence type="ECO:0000313" key="3">
    <source>
        <dbReference type="Proteomes" id="UP000240739"/>
    </source>
</evidence>
<evidence type="ECO:0000259" key="1">
    <source>
        <dbReference type="Pfam" id="PF01593"/>
    </source>
</evidence>
<dbReference type="PANTHER" id="PTHR16128:SF5">
    <property type="entry name" value="FAD_NAD(P)-BINDING OXIDOREDUCTASE FAMILY PROTEIN"/>
    <property type="match status" value="1"/>
</dbReference>
<dbReference type="OrthoDB" id="4496419at2"/>
<organism evidence="2 3">
    <name type="scientific">Paraconexibacter algicola</name>
    <dbReference type="NCBI Taxonomy" id="2133960"/>
    <lineage>
        <taxon>Bacteria</taxon>
        <taxon>Bacillati</taxon>
        <taxon>Actinomycetota</taxon>
        <taxon>Thermoleophilia</taxon>
        <taxon>Solirubrobacterales</taxon>
        <taxon>Paraconexibacteraceae</taxon>
        <taxon>Paraconexibacter</taxon>
    </lineage>
</organism>
<accession>A0A2T4ULJ1</accession>
<sequence>MRVAVIGAGVTGLTCARALDAAGVEVVVLEKARGAGGRLSSRRTDHGGFDHGGAVLRRDEVRDVAGVELASFAPRLAGVEAALGWQPVGVVPVPTASALPKALAAGLTLRAATHVAPLPADGPLTLRGLDGSTIDTVDHVVVTAPAPQVAELLAHRAPGLAERAAAAEMTPCWTAMIALHEPAGLPFDAIRERGPVHWAVAESAKPGRDGGERWTVQATAAFSAEHLEDPPETVGAALLAALGQIALEEDVPANALALRQPALLQAHRWRYARVARALPEPLLHDAPAGVLAAGDWCTPHDAGITPGTVAAAQAAGAALAAALLP</sequence>
<evidence type="ECO:0000313" key="2">
    <source>
        <dbReference type="EMBL" id="PTL60122.1"/>
    </source>
</evidence>
<dbReference type="Proteomes" id="UP000240739">
    <property type="component" value="Unassembled WGS sequence"/>
</dbReference>
<dbReference type="GO" id="GO:0016491">
    <property type="term" value="F:oxidoreductase activity"/>
    <property type="evidence" value="ECO:0007669"/>
    <property type="project" value="InterPro"/>
</dbReference>
<dbReference type="RefSeq" id="WP_107568767.1">
    <property type="nucleotide sequence ID" value="NZ_PYYB01000001.1"/>
</dbReference>
<dbReference type="Gene3D" id="3.90.660.10">
    <property type="match status" value="1"/>
</dbReference>
<keyword evidence="3" id="KW-1185">Reference proteome</keyword>
<dbReference type="PANTHER" id="PTHR16128">
    <property type="entry name" value="FAD/NAD(P)-BINDING OXIDOREDUCTASE FAMILY PROTEIN"/>
    <property type="match status" value="1"/>
</dbReference>
<dbReference type="Pfam" id="PF01593">
    <property type="entry name" value="Amino_oxidase"/>
    <property type="match status" value="1"/>
</dbReference>
<gene>
    <name evidence="2" type="ORF">C7Y72_10930</name>
</gene>
<dbReference type="Gene3D" id="3.50.50.60">
    <property type="entry name" value="FAD/NAD(P)-binding domain"/>
    <property type="match status" value="1"/>
</dbReference>
<dbReference type="AlphaFoldDB" id="A0A2T4ULJ1"/>
<comment type="caution">
    <text evidence="2">The sequence shown here is derived from an EMBL/GenBank/DDBJ whole genome shotgun (WGS) entry which is preliminary data.</text>
</comment>
<dbReference type="InterPro" id="IPR036188">
    <property type="entry name" value="FAD/NAD-bd_sf"/>
</dbReference>
<proteinExistence type="predicted"/>
<reference evidence="2 3" key="1">
    <citation type="submission" date="2018-03" db="EMBL/GenBank/DDBJ databases">
        <title>Aquarubrobacter algicola gen. nov., sp. nov., a novel actinobacterium isolated from shallow eutrophic lake during the end of cyanobacterial harmful algal blooms.</title>
        <authorList>
            <person name="Chun S.J."/>
        </authorList>
    </citation>
    <scope>NUCLEOTIDE SEQUENCE [LARGE SCALE GENOMIC DNA]</scope>
    <source>
        <strain evidence="2 3">Seoho-28</strain>
    </source>
</reference>
<dbReference type="InterPro" id="IPR002937">
    <property type="entry name" value="Amino_oxidase"/>
</dbReference>
<dbReference type="SUPFAM" id="SSF51905">
    <property type="entry name" value="FAD/NAD(P)-binding domain"/>
    <property type="match status" value="1"/>
</dbReference>
<feature type="domain" description="Amine oxidase" evidence="1">
    <location>
        <begin position="97"/>
        <end position="315"/>
    </location>
</feature>
<dbReference type="Pfam" id="PF13450">
    <property type="entry name" value="NAD_binding_8"/>
    <property type="match status" value="1"/>
</dbReference>